<sequence>MRYWFEDFVELSSYTWKIAKPLNSKKTTCNFNNRNTINLACNCSESCITASTQCHIIFCSYQLTKIEATRVKLDPVKFKGQSAKVAR</sequence>
<accession>A0AAW0KBA7</accession>
<evidence type="ECO:0000313" key="2">
    <source>
        <dbReference type="Proteomes" id="UP000237347"/>
    </source>
</evidence>
<comment type="caution">
    <text evidence="1">The sequence shown here is derived from an EMBL/GenBank/DDBJ whole genome shotgun (WGS) entry which is preliminary data.</text>
</comment>
<dbReference type="Proteomes" id="UP000237347">
    <property type="component" value="Unassembled WGS sequence"/>
</dbReference>
<feature type="non-terminal residue" evidence="1">
    <location>
        <position position="87"/>
    </location>
</feature>
<organism evidence="1 2">
    <name type="scientific">Quercus suber</name>
    <name type="common">Cork oak</name>
    <dbReference type="NCBI Taxonomy" id="58331"/>
    <lineage>
        <taxon>Eukaryota</taxon>
        <taxon>Viridiplantae</taxon>
        <taxon>Streptophyta</taxon>
        <taxon>Embryophyta</taxon>
        <taxon>Tracheophyta</taxon>
        <taxon>Spermatophyta</taxon>
        <taxon>Magnoliopsida</taxon>
        <taxon>eudicotyledons</taxon>
        <taxon>Gunneridae</taxon>
        <taxon>Pentapetalae</taxon>
        <taxon>rosids</taxon>
        <taxon>fabids</taxon>
        <taxon>Fagales</taxon>
        <taxon>Fagaceae</taxon>
        <taxon>Quercus</taxon>
    </lineage>
</organism>
<gene>
    <name evidence="1" type="ORF">CFP56_022262</name>
</gene>
<evidence type="ECO:0000313" key="1">
    <source>
        <dbReference type="EMBL" id="KAK7836675.1"/>
    </source>
</evidence>
<protein>
    <submittedName>
        <fullName evidence="1">Uncharacterized protein</fullName>
    </submittedName>
</protein>
<proteinExistence type="predicted"/>
<dbReference type="EMBL" id="PKMF04000347">
    <property type="protein sequence ID" value="KAK7836675.1"/>
    <property type="molecule type" value="Genomic_DNA"/>
</dbReference>
<name>A0AAW0KBA7_QUESU</name>
<reference evidence="1 2" key="1">
    <citation type="journal article" date="2018" name="Sci. Data">
        <title>The draft genome sequence of cork oak.</title>
        <authorList>
            <person name="Ramos A.M."/>
            <person name="Usie A."/>
            <person name="Barbosa P."/>
            <person name="Barros P.M."/>
            <person name="Capote T."/>
            <person name="Chaves I."/>
            <person name="Simoes F."/>
            <person name="Abreu I."/>
            <person name="Carrasquinho I."/>
            <person name="Faro C."/>
            <person name="Guimaraes J.B."/>
            <person name="Mendonca D."/>
            <person name="Nobrega F."/>
            <person name="Rodrigues L."/>
            <person name="Saibo N.J.M."/>
            <person name="Varela M.C."/>
            <person name="Egas C."/>
            <person name="Matos J."/>
            <person name="Miguel C.M."/>
            <person name="Oliveira M.M."/>
            <person name="Ricardo C.P."/>
            <person name="Goncalves S."/>
        </authorList>
    </citation>
    <scope>NUCLEOTIDE SEQUENCE [LARGE SCALE GENOMIC DNA]</scope>
    <source>
        <strain evidence="2">cv. HL8</strain>
    </source>
</reference>
<keyword evidence="2" id="KW-1185">Reference proteome</keyword>
<dbReference type="AlphaFoldDB" id="A0AAW0KBA7"/>